<protein>
    <submittedName>
        <fullName evidence="1">Uncharacterized protein</fullName>
    </submittedName>
</protein>
<organism evidence="1 2">
    <name type="scientific">Bordetella phage vB_BbrP_BB8</name>
    <dbReference type="NCBI Taxonomy" id="2587820"/>
    <lineage>
        <taxon>Viruses</taxon>
        <taxon>Duplodnaviria</taxon>
        <taxon>Heunggongvirae</taxon>
        <taxon>Uroviricota</taxon>
        <taxon>Caudoviricetes</taxon>
        <taxon>Autographivirales</taxon>
        <taxon>Autographivirales incertae sedis</taxon>
        <taxon>Vistulavirus</taxon>
        <taxon>Vistulavirus BB8</taxon>
    </lineage>
</organism>
<evidence type="ECO:0000313" key="1">
    <source>
        <dbReference type="EMBL" id="QDB71009.1"/>
    </source>
</evidence>
<accession>A0A4Y5TPQ8</accession>
<keyword evidence="2" id="KW-1185">Reference proteome</keyword>
<gene>
    <name evidence="1" type="ORF">bb8_p34</name>
</gene>
<name>A0A4Y5TPQ8_9CAUD</name>
<dbReference type="EMBL" id="MK984681">
    <property type="protein sequence ID" value="QDB71009.1"/>
    <property type="molecule type" value="Genomic_DNA"/>
</dbReference>
<proteinExistence type="predicted"/>
<sequence length="111" mass="12738">MKTVTDLRPKKVRILGREYDIKYTPDIVELGLCYTDKCQIKIRDDQHPVEEADTVLHEVMHGLCALMNLNLSDEVEEHVVRKLATGLTQVFMDNPHLVTYLANAGPPPRRR</sequence>
<evidence type="ECO:0000313" key="2">
    <source>
        <dbReference type="Proteomes" id="UP000315813"/>
    </source>
</evidence>
<reference evidence="1 2" key="1">
    <citation type="submission" date="2019-05" db="EMBL/GenBank/DDBJ databases">
        <authorList>
            <person name="Karczewska-Golec J."/>
            <person name="Decewicz P."/>
            <person name="Golec P."/>
        </authorList>
    </citation>
    <scope>NUCLEOTIDE SEQUENCE [LARGE SCALE GENOMIC DNA]</scope>
</reference>
<dbReference type="Proteomes" id="UP000315813">
    <property type="component" value="Segment"/>
</dbReference>